<proteinExistence type="predicted"/>
<dbReference type="GeneID" id="4388573"/>
<organism evidence="1 2">
    <name type="scientific">Chaetomium globosum (strain ATCC 6205 / CBS 148.51 / DSM 1962 / NBRC 6347 / NRRL 1970)</name>
    <name type="common">Soil fungus</name>
    <dbReference type="NCBI Taxonomy" id="306901"/>
    <lineage>
        <taxon>Eukaryota</taxon>
        <taxon>Fungi</taxon>
        <taxon>Dikarya</taxon>
        <taxon>Ascomycota</taxon>
        <taxon>Pezizomycotina</taxon>
        <taxon>Sordariomycetes</taxon>
        <taxon>Sordariomycetidae</taxon>
        <taxon>Sordariales</taxon>
        <taxon>Chaetomiaceae</taxon>
        <taxon>Chaetomium</taxon>
    </lineage>
</organism>
<dbReference type="VEuPathDB" id="FungiDB:CHGG_02297"/>
<dbReference type="OrthoDB" id="5985073at2759"/>
<keyword evidence="2" id="KW-1185">Reference proteome</keyword>
<dbReference type="STRING" id="306901.Q2HBV7"/>
<accession>Q2HBV7</accession>
<evidence type="ECO:0000313" key="2">
    <source>
        <dbReference type="Proteomes" id="UP000001056"/>
    </source>
</evidence>
<dbReference type="Proteomes" id="UP000001056">
    <property type="component" value="Unassembled WGS sequence"/>
</dbReference>
<protein>
    <submittedName>
        <fullName evidence="1">Uncharacterized protein</fullName>
    </submittedName>
</protein>
<dbReference type="EMBL" id="CH408030">
    <property type="protein sequence ID" value="EAQ90362.1"/>
    <property type="molecule type" value="Genomic_DNA"/>
</dbReference>
<sequence length="512" mass="59140">MPSKKVILNFLLENAHANNAHQPRLYVGVRECNLDMETPLPLNLPSLPFTCREPPPEFEAINDHFSAQVHTFFRALHDFIEERAASQPQSPDELPFIRRDEGPPRWIYIVNQSFDINPDHFHRYFHTRLLAVHNPDTLPLLYVTHLRVLTGANTSTPGLNMIHMRPISPGLPLELATRLPDLRTLDCPYLWEHLPVPFTSRALRQTARAWDGPWRDARIEFCRTVRRVRLQLPISFKRARLWFWKPNPYGDDADQAIPMPDLVCARSCCEFGGCDPLSLGLRDLATCLEELDVRALITPAIFPSVGRPLVWPHMRNLKIEFHPCAPDGKWYFSGPRGEDPHPEGYFIETKKHYPPGLEHDEKDEYDGEDDMYLQRQPDMFRTRPIPERINPFLLGFASSLKRRILPMQDAEFMLFTWLTWRPSEERAREYAGSSDAPPLAKDGPVMFRWGVKYGASNERGKGRVTWQVGQGWRPAENVVSAFEDLVSGDGGSMEWRALEFVREREQDPSVFM</sequence>
<dbReference type="eggNOG" id="ENOG502SJA7">
    <property type="taxonomic scope" value="Eukaryota"/>
</dbReference>
<evidence type="ECO:0000313" key="1">
    <source>
        <dbReference type="EMBL" id="EAQ90362.1"/>
    </source>
</evidence>
<dbReference type="RefSeq" id="XP_001228813.1">
    <property type="nucleotide sequence ID" value="XM_001228812.1"/>
</dbReference>
<dbReference type="AlphaFoldDB" id="Q2HBV7"/>
<dbReference type="HOGENOM" id="CLU_029473_0_1_1"/>
<reference evidence="2" key="1">
    <citation type="journal article" date="2015" name="Genome Announc.">
        <title>Draft genome sequence of the cellulolytic fungus Chaetomium globosum.</title>
        <authorList>
            <person name="Cuomo C.A."/>
            <person name="Untereiner W.A."/>
            <person name="Ma L.-J."/>
            <person name="Grabherr M."/>
            <person name="Birren B.W."/>
        </authorList>
    </citation>
    <scope>NUCLEOTIDE SEQUENCE [LARGE SCALE GENOMIC DNA]</scope>
    <source>
        <strain evidence="2">ATCC 6205 / CBS 148.51 / DSM 1962 / NBRC 6347 / NRRL 1970</strain>
    </source>
</reference>
<gene>
    <name evidence="1" type="ORF">CHGG_02297</name>
</gene>
<dbReference type="OMA" id="SARIHAW"/>
<dbReference type="InParanoid" id="Q2HBV7"/>
<name>Q2HBV7_CHAGB</name>